<evidence type="ECO:0008006" key="3">
    <source>
        <dbReference type="Google" id="ProtNLM"/>
    </source>
</evidence>
<protein>
    <recommendedName>
        <fullName evidence="3">MarR family transcriptional regulator</fullName>
    </recommendedName>
</protein>
<dbReference type="EMBL" id="NMUL01000014">
    <property type="protein sequence ID" value="OXM67218.1"/>
    <property type="molecule type" value="Genomic_DNA"/>
</dbReference>
<comment type="caution">
    <text evidence="1">The sequence shown here is derived from an EMBL/GenBank/DDBJ whole genome shotgun (WGS) entry which is preliminary data.</text>
</comment>
<evidence type="ECO:0000313" key="2">
    <source>
        <dbReference type="Proteomes" id="UP000215199"/>
    </source>
</evidence>
<keyword evidence="2" id="KW-1185">Reference proteome</keyword>
<name>A0A229T7S3_9PSEU</name>
<gene>
    <name evidence="1" type="ORF">CF165_17400</name>
</gene>
<organism evidence="1 2">
    <name type="scientific">Amycolatopsis vastitatis</name>
    <dbReference type="NCBI Taxonomy" id="1905142"/>
    <lineage>
        <taxon>Bacteria</taxon>
        <taxon>Bacillati</taxon>
        <taxon>Actinomycetota</taxon>
        <taxon>Actinomycetes</taxon>
        <taxon>Pseudonocardiales</taxon>
        <taxon>Pseudonocardiaceae</taxon>
        <taxon>Amycolatopsis</taxon>
    </lineage>
</organism>
<sequence length="93" mass="10005">MEENKVRVITIPESVAQDGKLSGSAMRALLTIFTVPDGEPITATRLAELIPCQSSLSTWRGLRQLEERGWLVKSAELLEGHAAVVYKLAGGAA</sequence>
<accession>A0A229T7S3</accession>
<proteinExistence type="predicted"/>
<dbReference type="Proteomes" id="UP000215199">
    <property type="component" value="Unassembled WGS sequence"/>
</dbReference>
<reference evidence="2" key="1">
    <citation type="submission" date="2017-07" db="EMBL/GenBank/DDBJ databases">
        <title>Comparative genome mining reveals phylogenetic distribution patterns of secondary metabolites in Amycolatopsis.</title>
        <authorList>
            <person name="Adamek M."/>
            <person name="Alanjary M."/>
            <person name="Sales-Ortells H."/>
            <person name="Goodfellow M."/>
            <person name="Bull A.T."/>
            <person name="Kalinowski J."/>
            <person name="Ziemert N."/>
        </authorList>
    </citation>
    <scope>NUCLEOTIDE SEQUENCE [LARGE SCALE GENOMIC DNA]</scope>
    <source>
        <strain evidence="2">H5</strain>
    </source>
</reference>
<dbReference type="AlphaFoldDB" id="A0A229T7S3"/>
<evidence type="ECO:0000313" key="1">
    <source>
        <dbReference type="EMBL" id="OXM67218.1"/>
    </source>
</evidence>